<dbReference type="AlphaFoldDB" id="A0AA86VCA1"/>
<proteinExistence type="predicted"/>
<dbReference type="Pfam" id="PF04193">
    <property type="entry name" value="PQ-loop"/>
    <property type="match status" value="1"/>
</dbReference>
<dbReference type="FunFam" id="1.20.1280.290:FF:000009">
    <property type="entry name" value="PQ loop repeat family protein"/>
    <property type="match status" value="1"/>
</dbReference>
<dbReference type="InterPro" id="IPR051415">
    <property type="entry name" value="LAAT-1"/>
</dbReference>
<feature type="transmembrane region" description="Helical" evidence="5">
    <location>
        <begin position="90"/>
        <end position="110"/>
    </location>
</feature>
<dbReference type="PANTHER" id="PTHR16201:SF34">
    <property type="entry name" value="LYSOSOMAL AMINO ACID TRANSPORTER 1"/>
    <property type="match status" value="1"/>
</dbReference>
<evidence type="ECO:0000256" key="3">
    <source>
        <dbReference type="ARBA" id="ARBA00022989"/>
    </source>
</evidence>
<comment type="caution">
    <text evidence="6">The sequence shown here is derived from an EMBL/GenBank/DDBJ whole genome shotgun (WGS) entry which is preliminary data.</text>
</comment>
<dbReference type="EMBL" id="CATOUU010000959">
    <property type="protein sequence ID" value="CAI9962638.1"/>
    <property type="molecule type" value="Genomic_DNA"/>
</dbReference>
<evidence type="ECO:0000313" key="6">
    <source>
        <dbReference type="EMBL" id="CAI9962638.1"/>
    </source>
</evidence>
<evidence type="ECO:0000313" key="7">
    <source>
        <dbReference type="EMBL" id="CAL6029963.1"/>
    </source>
</evidence>
<feature type="transmembrane region" description="Helical" evidence="5">
    <location>
        <begin position="28"/>
        <end position="48"/>
    </location>
</feature>
<evidence type="ECO:0000256" key="5">
    <source>
        <dbReference type="SAM" id="Phobius"/>
    </source>
</evidence>
<comment type="subcellular location">
    <subcellularLocation>
        <location evidence="1">Membrane</location>
        <topology evidence="1">Multi-pass membrane protein</topology>
    </subcellularLocation>
</comment>
<feature type="transmembrane region" description="Helical" evidence="5">
    <location>
        <begin position="60"/>
        <end position="84"/>
    </location>
</feature>
<name>A0AA86VCA1_9EUKA</name>
<organism evidence="6">
    <name type="scientific">Hexamita inflata</name>
    <dbReference type="NCBI Taxonomy" id="28002"/>
    <lineage>
        <taxon>Eukaryota</taxon>
        <taxon>Metamonada</taxon>
        <taxon>Diplomonadida</taxon>
        <taxon>Hexamitidae</taxon>
        <taxon>Hexamitinae</taxon>
        <taxon>Hexamita</taxon>
    </lineage>
</organism>
<feature type="transmembrane region" description="Helical" evidence="5">
    <location>
        <begin position="174"/>
        <end position="193"/>
    </location>
</feature>
<dbReference type="PANTHER" id="PTHR16201">
    <property type="entry name" value="SEVEN TRANSMEMBRANE PROTEIN 1-RELATED"/>
    <property type="match status" value="1"/>
</dbReference>
<reference evidence="6" key="1">
    <citation type="submission" date="2023-06" db="EMBL/GenBank/DDBJ databases">
        <authorList>
            <person name="Kurt Z."/>
        </authorList>
    </citation>
    <scope>NUCLEOTIDE SEQUENCE</scope>
</reference>
<evidence type="ECO:0000313" key="8">
    <source>
        <dbReference type="Proteomes" id="UP001642409"/>
    </source>
</evidence>
<dbReference type="Gene3D" id="1.20.1280.290">
    <property type="match status" value="1"/>
</dbReference>
<dbReference type="SMART" id="SM00679">
    <property type="entry name" value="CTNS"/>
    <property type="match status" value="1"/>
</dbReference>
<gene>
    <name evidence="7" type="ORF">HINF_LOCUS32840</name>
    <name evidence="6" type="ORF">HINF_LOCUS50283</name>
</gene>
<evidence type="ECO:0000256" key="1">
    <source>
        <dbReference type="ARBA" id="ARBA00004141"/>
    </source>
</evidence>
<keyword evidence="8" id="KW-1185">Reference proteome</keyword>
<evidence type="ECO:0000256" key="2">
    <source>
        <dbReference type="ARBA" id="ARBA00022692"/>
    </source>
</evidence>
<keyword evidence="3 5" id="KW-1133">Transmembrane helix</keyword>
<keyword evidence="4 5" id="KW-0472">Membrane</keyword>
<feature type="transmembrane region" description="Helical" evidence="5">
    <location>
        <begin position="130"/>
        <end position="154"/>
    </location>
</feature>
<keyword evidence="2 5" id="KW-0812">Transmembrane</keyword>
<evidence type="ECO:0000256" key="4">
    <source>
        <dbReference type="ARBA" id="ARBA00023136"/>
    </source>
</evidence>
<sequence length="229" mass="25918">MVCRCSSGDYNKFISGVFGECVSGAKGVVSFIFGWISICCWIVAYFPQVRMNFLLKRSEAMSVVFLLCWIFGDSFNLVSCYMLNQLFTQQILSIIFVAFDVVLVFQHFFYLKAKNQSESLLTKFRVAESLVYAFLAATVVNNILWGGFYNQFGLGLKEMTYSLCKTPKELGKKLAQYIVGNVIAYGSIPLYLASRPGQIGSRAVVHLRQNGQVQMHQERSTRLPQRPTE</sequence>
<dbReference type="GO" id="GO:0098852">
    <property type="term" value="C:lytic vacuole membrane"/>
    <property type="evidence" value="ECO:0007669"/>
    <property type="project" value="UniProtKB-ARBA"/>
</dbReference>
<dbReference type="Proteomes" id="UP001642409">
    <property type="component" value="Unassembled WGS sequence"/>
</dbReference>
<dbReference type="InterPro" id="IPR006603">
    <property type="entry name" value="PQ-loop_rpt"/>
</dbReference>
<reference evidence="7 8" key="2">
    <citation type="submission" date="2024-07" db="EMBL/GenBank/DDBJ databases">
        <authorList>
            <person name="Akdeniz Z."/>
        </authorList>
    </citation>
    <scope>NUCLEOTIDE SEQUENCE [LARGE SCALE GENOMIC DNA]</scope>
</reference>
<dbReference type="GO" id="GO:0015174">
    <property type="term" value="F:basic amino acid transmembrane transporter activity"/>
    <property type="evidence" value="ECO:0007669"/>
    <property type="project" value="TreeGrafter"/>
</dbReference>
<dbReference type="EMBL" id="CAXDID020000113">
    <property type="protein sequence ID" value="CAL6029963.1"/>
    <property type="molecule type" value="Genomic_DNA"/>
</dbReference>
<accession>A0AA86VCA1</accession>
<protein>
    <submittedName>
        <fullName evidence="6">Seven transmembrane protein 1</fullName>
    </submittedName>
    <submittedName>
        <fullName evidence="7">Seven_transmembrane protein 1</fullName>
    </submittedName>
</protein>